<feature type="region of interest" description="Disordered" evidence="1">
    <location>
        <begin position="331"/>
        <end position="353"/>
    </location>
</feature>
<feature type="region of interest" description="Disordered" evidence="1">
    <location>
        <begin position="1263"/>
        <end position="1286"/>
    </location>
</feature>
<protein>
    <submittedName>
        <fullName evidence="2">Uncharacterized protein</fullName>
    </submittedName>
</protein>
<name>F0ZP63_DICPU</name>
<feature type="compositionally biased region" description="Low complexity" evidence="1">
    <location>
        <begin position="1265"/>
        <end position="1275"/>
    </location>
</feature>
<proteinExistence type="predicted"/>
<dbReference type="GO" id="GO:0006890">
    <property type="term" value="P:retrograde vesicle-mediated transport, Golgi to endoplasmic reticulum"/>
    <property type="evidence" value="ECO:0000318"/>
    <property type="project" value="GO_Central"/>
</dbReference>
<keyword evidence="3" id="KW-1185">Reference proteome</keyword>
<dbReference type="SUPFAM" id="SSF50978">
    <property type="entry name" value="WD40 repeat-like"/>
    <property type="match status" value="1"/>
</dbReference>
<dbReference type="InParanoid" id="F0ZP63"/>
<dbReference type="EMBL" id="GL871104">
    <property type="protein sequence ID" value="EGC34279.1"/>
    <property type="molecule type" value="Genomic_DNA"/>
</dbReference>
<feature type="region of interest" description="Disordered" evidence="1">
    <location>
        <begin position="586"/>
        <end position="629"/>
    </location>
</feature>
<feature type="region of interest" description="Disordered" evidence="1">
    <location>
        <begin position="517"/>
        <end position="564"/>
    </location>
</feature>
<feature type="compositionally biased region" description="Polar residues" evidence="1">
    <location>
        <begin position="586"/>
        <end position="601"/>
    </location>
</feature>
<dbReference type="PANTHER" id="PTHR15922">
    <property type="entry name" value="NEUROBLASTOMA-AMPLIFIED SEQUENCE"/>
    <property type="match status" value="1"/>
</dbReference>
<dbReference type="OrthoDB" id="19988at2759"/>
<feature type="compositionally biased region" description="Acidic residues" evidence="1">
    <location>
        <begin position="519"/>
        <end position="533"/>
    </location>
</feature>
<feature type="compositionally biased region" description="Low complexity" evidence="1">
    <location>
        <begin position="602"/>
        <end position="629"/>
    </location>
</feature>
<evidence type="ECO:0000313" key="2">
    <source>
        <dbReference type="EMBL" id="EGC34279.1"/>
    </source>
</evidence>
<evidence type="ECO:0000256" key="1">
    <source>
        <dbReference type="SAM" id="MobiDB-lite"/>
    </source>
</evidence>
<organism evidence="2 3">
    <name type="scientific">Dictyostelium purpureum</name>
    <name type="common">Slime mold</name>
    <dbReference type="NCBI Taxonomy" id="5786"/>
    <lineage>
        <taxon>Eukaryota</taxon>
        <taxon>Amoebozoa</taxon>
        <taxon>Evosea</taxon>
        <taxon>Eumycetozoa</taxon>
        <taxon>Dictyostelia</taxon>
        <taxon>Dictyosteliales</taxon>
        <taxon>Dictyosteliaceae</taxon>
        <taxon>Dictyostelium</taxon>
    </lineage>
</organism>
<dbReference type="KEGG" id="dpp:DICPUDRAFT_153539"/>
<dbReference type="Proteomes" id="UP000001064">
    <property type="component" value="Unassembled WGS sequence"/>
</dbReference>
<accession>F0ZP63</accession>
<feature type="compositionally biased region" description="Low complexity" evidence="1">
    <location>
        <begin position="341"/>
        <end position="353"/>
    </location>
</feature>
<feature type="compositionally biased region" description="Polar residues" evidence="1">
    <location>
        <begin position="438"/>
        <end position="450"/>
    </location>
</feature>
<evidence type="ECO:0000313" key="3">
    <source>
        <dbReference type="Proteomes" id="UP000001064"/>
    </source>
</evidence>
<dbReference type="STRING" id="5786.F0ZP63"/>
<dbReference type="InterPro" id="IPR015943">
    <property type="entry name" value="WD40/YVTN_repeat-like_dom_sf"/>
</dbReference>
<dbReference type="GO" id="GO:0070939">
    <property type="term" value="C:Dsl1/NZR complex"/>
    <property type="evidence" value="ECO:0000318"/>
    <property type="project" value="GO_Central"/>
</dbReference>
<dbReference type="OMA" id="WFVDPEW"/>
<dbReference type="PANTHER" id="PTHR15922:SF2">
    <property type="entry name" value="NBAS SUBUNIT OF NRZ TETHERING COMPLEX"/>
    <property type="match status" value="1"/>
</dbReference>
<reference evidence="3" key="1">
    <citation type="journal article" date="2011" name="Genome Biol.">
        <title>Comparative genomics of the social amoebae Dictyostelium discoideum and Dictyostelium purpureum.</title>
        <authorList>
            <consortium name="US DOE Joint Genome Institute (JGI-PGF)"/>
            <person name="Sucgang R."/>
            <person name="Kuo A."/>
            <person name="Tian X."/>
            <person name="Salerno W."/>
            <person name="Parikh A."/>
            <person name="Feasley C.L."/>
            <person name="Dalin E."/>
            <person name="Tu H."/>
            <person name="Huang E."/>
            <person name="Barry K."/>
            <person name="Lindquist E."/>
            <person name="Shapiro H."/>
            <person name="Bruce D."/>
            <person name="Schmutz J."/>
            <person name="Salamov A."/>
            <person name="Fey P."/>
            <person name="Gaudet P."/>
            <person name="Anjard C."/>
            <person name="Babu M.M."/>
            <person name="Basu S."/>
            <person name="Bushmanova Y."/>
            <person name="van der Wel H."/>
            <person name="Katoh-Kurasawa M."/>
            <person name="Dinh C."/>
            <person name="Coutinho P.M."/>
            <person name="Saito T."/>
            <person name="Elias M."/>
            <person name="Schaap P."/>
            <person name="Kay R.R."/>
            <person name="Henrissat B."/>
            <person name="Eichinger L."/>
            <person name="Rivero F."/>
            <person name="Putnam N.H."/>
            <person name="West C.M."/>
            <person name="Loomis W.F."/>
            <person name="Chisholm R.L."/>
            <person name="Shaulsky G."/>
            <person name="Strassmann J.E."/>
            <person name="Queller D.C."/>
            <person name="Kuspa A."/>
            <person name="Grigoriev I.V."/>
        </authorList>
    </citation>
    <scope>NUCLEOTIDE SEQUENCE [LARGE SCALE GENOMIC DNA]</scope>
    <source>
        <strain evidence="3">QSDP1</strain>
    </source>
</reference>
<sequence length="2910" mass="339069">MEDIDKNKIDVDSSNKDITEISTNNNNNNTTVATSETTTINYYEDDQEVDEDTPLNKSLKQLSTQNTKQRNKKILYTLWFVDPEWIDTHTDQQNDDEKDKENLSYQRFLFKKLLNYSSFLIKIPYSLPLTLYRNIGQQTTKQNNFSPLYNFNQNQPTSKLLSSYDGSILASTRNTEITFRSSNDNFSTIQKTCNLFQNDKESQWQRLCFSPDNNILAFSSSGCKIYIFLIEKEQVLHILSPGMFGLNPKDGIADLAIRHSKCSLDPDQQCYELLILGYDMILRRFHIPTSFNSFTIHPFISKNEQLPNNYNNNNNQNINNNDNTIINRKKKDDTSVEGDNDSSNSNTSNNNNYNRIGLGCSPNGLTIPNFKQYHHSVSCMHFSPKNNILAIGGNRKSAKSTNRGSRIKAYVSFWKISDTEPYFVLLNPPSNENKKDLNSSTDTTYSKPPTFNNNEEDENFENLSKTQKVWRKIKYTLFGNYFKSVILQKVIFSNDGKQLLALDLNGTVSLWKVPNENILDSDSDDDQEDEDVSIDNYDKPVLESPKVKKTKSQNNNNNSSYYKPIKSWTSKDLRPIWDNSEEPSFMQQYSDNRNNYNQYPFTSDPNTPSSSSSTTNNGNNNTSSTQNSNINSNIIENLKTVIDISWWSDNQIIVGNKGGQFTVFSMLDNTNCLLHDPELVSSAQPLILTNAHNGRFFILETSYTSPIQEKVSLLSNFSIQDLYKSKVKIPMIKTYKYLLRHFNGGDVTDDNDEDPFHFNISRDNDGKQKRVQKSNNNKIKSIFSKNKSLSINKKQFNKNNNNNEPIHLIRRIIRFQSTTPEQLFKTKVSQKEYNNALLIAEHYGLDKDLVHQKRWIKSLVSNESIKQYLSKVQDINWLLWSCHIRIPLKLESTRLLLEFALEKTGEYINQDQSLDQLKDNQYLVIHRLILINYLNRLKTYQEIYQNDFDASEFLRFRDCSLISAAMEYANFEDVKAVSILFSYYSDQVLPYRLDILSMIPETTLPEIYKQLLPDELNVWNPKKSLQQDWCQSKEIFEKVLQLDYNQRMNSTYLKRALLSLGKEYEDIRSARDKNINLYQNSNDIDIYSIDYQEIDQNNQYYYSNLPIDNNSPSKNIASTIEEWYRKRSKEIDRKSGQISNSLQLINIAINEKNVSNLLDIQRDLEELNSIIYDNISTNNDIEISLETYQSLNQLERIKLLLSDSNDSNVYKLIKKRCQKLLSINPHLLIDFFETYSKDNNNLNLVKSFLLNYQKEKYLLFEKQQKQQQQQQGEQQSDQKKQQDEQPDEGFNIDIKILLKIGLNSIFNIKKKLNDNLINTMSNIIEILPERGSFQDRLDDETQSLHDKKHQYSLYVQTMKILVRYHIEKPISYFITNETKDNQQEEIMSILTNIFKFAKKNHFKQANWRNTLDDCLSIKRLSFSNTDDTQLYCLFVKNLLSESLFFLANEYLSNCGSPDRIESLVLNAAKEFFNSSSSYGHTKNLEEARSCLELIRPPTRKILREINLIKAIDILYSTFSFNKLPVEVRLILEKGLKSNNLNSPDQITSPKASILQEKQKETTGSILSIDMDDYSKQGRFELIQILLNNIKNSYLNIETILQITDLISDWNSDTISISNSGEYFYNSGNNSSNIGTNVNDKVIVLVILAKFSMEVKKNYDITYKICQRLIKEKENSNIPSTFNDIWKICSSLALCQDFDDIEAKQSLLSFSLLYCDSDSILILLQTLEQLEFIDGLNQNSTIYNQDKSQVIQTLQSQKNEIIKEKDQIKLEPPFIETKDSILKLFEPTSKNYDESQEFDQEKAKENLLTINQNLLYYYQLLNFNNDNALTNNSNGNNNNYIGNNEIELVLLELAKLTFQNGDMKSSLSYLLCLNYNDDNNFKISSKFFNDLIEMTKLNDRFQSSQERCTKLACYFYSLKLLLLESPKMSLFSISIESIITMAKDLINEQPLEQDGSQSNQIRSLLLYYYNLMVDSIQEKELAEINTFIDFNRFKQDSNYKIDTIYSFAKSNQVKSLNTAVSMAKRYNITFYQVLLKHIEWQLLENPSAPVFILSSQDIEELKNRQHFNNTIQQLQEFYNEINGTQYDKLLYYFDLLPLIKDQSHSYKAEKKLLNFLLKNTTNSSIPNSPISPISKSSSNIPTAFSNNISTILKNLDFKQLLNSNYNPINQEIKSSITQDNISFLNKLISILQEVRDDDIIHTISLEKMYFFMIENLISKDIEKNRGLSVYSVILKYRKNLDENDLQSLYISLIIGQYSSSLSIENRIQIITLKIGELSQNFEKEQLVDFNFNHQTHLLLYQTIEEHLLSIKQLENIKDLIGGKEFIKNYDLEISSKLLESYDHIIKSEGAHDINEEDSLSIEPIKIIELEKEKNVKSIVLKLLSELSNNTSTTPSTIKSIYINFYPLSKSNYSKTNSRIINYYLNYIDQLLIEKPNNTLNQIKLVSEQSIKDKSLESQEQPPTSLKLSILNKLRDHCYNQEKSVEFKMNIFEMLMKLDMYPQDEEKEKQLDSQFIKQHKTQSIIKDIWKDTGINSSILDIEITDTLSSVPLFNELLTHSKNIQHLVELSKLLILWNTNNNEKTSDQEKEIKNSNYKESILHECWFKLFERIIKEFSSNSNEIINVLISIRTDQKNKFPMNLDEEKELLELLKNSNFPFTTLFKFSLLSNYDSIKQTTIDTIKNNGITKDNIDNNNTTLYQFNYFTESKVKPVYMETNDEKVYKYIKLNCEDGTLTAQDLNLEEETSLNVNDIRNYYLTMELYIKEITNDQQLLHLIYSNGFTHCFVSFEQLFKPLFNMLLQFNLVNRNKIDPQSTFTSLQYTASMLTINKNYYQACLIGLFWWRIDYLPIQTLDNSLILLEKFFRNSQQLIDQQKLTLLSNNWSICKEKINQALENLIQLNNFSDEENIIE</sequence>
<dbReference type="FunCoup" id="F0ZP63">
    <property type="interactions" value="61"/>
</dbReference>
<dbReference type="VEuPathDB" id="AmoebaDB:DICPUDRAFT_153539"/>
<dbReference type="GeneID" id="10500186"/>
<dbReference type="InterPro" id="IPR036322">
    <property type="entry name" value="WD40_repeat_dom_sf"/>
</dbReference>
<feature type="region of interest" description="Disordered" evidence="1">
    <location>
        <begin position="430"/>
        <end position="459"/>
    </location>
</feature>
<dbReference type="Gene3D" id="2.130.10.10">
    <property type="entry name" value="YVTN repeat-like/Quinoprotein amine dehydrogenase"/>
    <property type="match status" value="1"/>
</dbReference>
<dbReference type="RefSeq" id="XP_003289208.1">
    <property type="nucleotide sequence ID" value="XM_003289160.1"/>
</dbReference>
<feature type="compositionally biased region" description="Low complexity" evidence="1">
    <location>
        <begin position="552"/>
        <end position="564"/>
    </location>
</feature>
<dbReference type="eggNOG" id="KOG1797">
    <property type="taxonomic scope" value="Eukaryota"/>
</dbReference>
<gene>
    <name evidence="2" type="ORF">DICPUDRAFT_153539</name>
</gene>
<dbReference type="GO" id="GO:0000149">
    <property type="term" value="F:SNARE binding"/>
    <property type="evidence" value="ECO:0000318"/>
    <property type="project" value="GO_Central"/>
</dbReference>